<dbReference type="InterPro" id="IPR005064">
    <property type="entry name" value="BUG"/>
</dbReference>
<dbReference type="PROSITE" id="PS51257">
    <property type="entry name" value="PROKAR_LIPOPROTEIN"/>
    <property type="match status" value="1"/>
</dbReference>
<dbReference type="Proteomes" id="UP001139447">
    <property type="component" value="Unassembled WGS sequence"/>
</dbReference>
<proteinExistence type="inferred from homology"/>
<keyword evidence="2" id="KW-0732">Signal</keyword>
<evidence type="ECO:0000256" key="1">
    <source>
        <dbReference type="ARBA" id="ARBA00006987"/>
    </source>
</evidence>
<reference evidence="3" key="1">
    <citation type="submission" date="2022-03" db="EMBL/GenBank/DDBJ databases">
        <authorList>
            <person name="Woo C.Y."/>
        </authorList>
    </citation>
    <scope>NUCLEOTIDE SEQUENCE</scope>
    <source>
        <strain evidence="3">CYS-02</strain>
    </source>
</reference>
<comment type="caution">
    <text evidence="3">The sequence shown here is derived from an EMBL/GenBank/DDBJ whole genome shotgun (WGS) entry which is preliminary data.</text>
</comment>
<organism evidence="3 4">
    <name type="scientific">Variovorax terrae</name>
    <dbReference type="NCBI Taxonomy" id="2923278"/>
    <lineage>
        <taxon>Bacteria</taxon>
        <taxon>Pseudomonadati</taxon>
        <taxon>Pseudomonadota</taxon>
        <taxon>Betaproteobacteria</taxon>
        <taxon>Burkholderiales</taxon>
        <taxon>Comamonadaceae</taxon>
        <taxon>Variovorax</taxon>
    </lineage>
</organism>
<dbReference type="EMBL" id="JALGBI010000003">
    <property type="protein sequence ID" value="MCJ0765550.1"/>
    <property type="molecule type" value="Genomic_DNA"/>
</dbReference>
<accession>A0A9X1VYA6</accession>
<name>A0A9X1VYA6_9BURK</name>
<feature type="signal peptide" evidence="2">
    <location>
        <begin position="1"/>
        <end position="25"/>
    </location>
</feature>
<dbReference type="SUPFAM" id="SSF53850">
    <property type="entry name" value="Periplasmic binding protein-like II"/>
    <property type="match status" value="1"/>
</dbReference>
<dbReference type="Pfam" id="PF03401">
    <property type="entry name" value="TctC"/>
    <property type="match status" value="1"/>
</dbReference>
<gene>
    <name evidence="3" type="ORF">MMF98_20240</name>
</gene>
<dbReference type="InterPro" id="IPR042100">
    <property type="entry name" value="Bug_dom1"/>
</dbReference>
<keyword evidence="4" id="KW-1185">Reference proteome</keyword>
<dbReference type="RefSeq" id="WP_243309064.1">
    <property type="nucleotide sequence ID" value="NZ_JALGBI010000003.1"/>
</dbReference>
<dbReference type="PANTHER" id="PTHR42928">
    <property type="entry name" value="TRICARBOXYLATE-BINDING PROTEIN"/>
    <property type="match status" value="1"/>
</dbReference>
<feature type="chain" id="PRO_5040909963" evidence="2">
    <location>
        <begin position="26"/>
        <end position="323"/>
    </location>
</feature>
<dbReference type="Gene3D" id="3.40.190.150">
    <property type="entry name" value="Bordetella uptake gene, domain 1"/>
    <property type="match status" value="1"/>
</dbReference>
<dbReference type="Gene3D" id="3.40.190.10">
    <property type="entry name" value="Periplasmic binding protein-like II"/>
    <property type="match status" value="1"/>
</dbReference>
<evidence type="ECO:0000256" key="2">
    <source>
        <dbReference type="SAM" id="SignalP"/>
    </source>
</evidence>
<dbReference type="AlphaFoldDB" id="A0A9X1VYA6"/>
<dbReference type="PIRSF" id="PIRSF017082">
    <property type="entry name" value="YflP"/>
    <property type="match status" value="1"/>
</dbReference>
<dbReference type="PANTHER" id="PTHR42928:SF5">
    <property type="entry name" value="BLR1237 PROTEIN"/>
    <property type="match status" value="1"/>
</dbReference>
<evidence type="ECO:0000313" key="3">
    <source>
        <dbReference type="EMBL" id="MCJ0765550.1"/>
    </source>
</evidence>
<protein>
    <submittedName>
        <fullName evidence="3">Tripartite tricarboxylate transporter substrate binding protein</fullName>
    </submittedName>
</protein>
<sequence>MNIVSTKKKYLIALCLGLAACGVQAQPGYPLKPVRVIVPFPAGGVTDIGARVVTERLGQLLGQPFVIENRPGAGTKLGTEVAVKAPKDGYTLYLSNASYAILPVVDPAASYDPEKDLVPVRTIATYGLSIVVNPALPVKSLGEFIDYARKHPGRVNYGSAGAGSGVHFAGEWLRQMTGITMTHIPYRSTSLAVQDVAGGRLDMTMDGAVKPYVDAGKVRLLAVTDTRRDPRFPDTPTVAEAGLPGYEQVSWLGLFAPVGTPAEVVARLSQAVGELVKEDAVRRRLADLGMSPVAGPADDLARRVGSDLRLYRRIAKETGLKFD</sequence>
<dbReference type="CDD" id="cd13578">
    <property type="entry name" value="PBP2_Bug27"/>
    <property type="match status" value="1"/>
</dbReference>
<evidence type="ECO:0000313" key="4">
    <source>
        <dbReference type="Proteomes" id="UP001139447"/>
    </source>
</evidence>
<comment type="similarity">
    <text evidence="1">Belongs to the UPF0065 (bug) family.</text>
</comment>